<comment type="caution">
    <text evidence="7">The sequence shown here is derived from an EMBL/GenBank/DDBJ whole genome shotgun (WGS) entry which is preliminary data.</text>
</comment>
<dbReference type="PROSITE" id="PS50931">
    <property type="entry name" value="HTH_LYSR"/>
    <property type="match status" value="1"/>
</dbReference>
<dbReference type="GO" id="GO:0000976">
    <property type="term" value="F:transcription cis-regulatory region binding"/>
    <property type="evidence" value="ECO:0007669"/>
    <property type="project" value="TreeGrafter"/>
</dbReference>
<dbReference type="InterPro" id="IPR036390">
    <property type="entry name" value="WH_DNA-bd_sf"/>
</dbReference>
<dbReference type="STRING" id="54915.ADS79_33000"/>
<protein>
    <submittedName>
        <fullName evidence="7">LysR family transcriptional regulator</fullName>
    </submittedName>
</protein>
<dbReference type="Pfam" id="PF00126">
    <property type="entry name" value="HTH_1"/>
    <property type="match status" value="1"/>
</dbReference>
<dbReference type="InterPro" id="IPR036388">
    <property type="entry name" value="WH-like_DNA-bd_sf"/>
</dbReference>
<dbReference type="Proteomes" id="UP000036834">
    <property type="component" value="Unassembled WGS sequence"/>
</dbReference>
<reference evidence="6 9" key="3">
    <citation type="submission" date="2019-06" db="EMBL/GenBank/DDBJ databases">
        <title>Whole genome shotgun sequence of Brevibacillus reuszeri NBRC 15719.</title>
        <authorList>
            <person name="Hosoyama A."/>
            <person name="Uohara A."/>
            <person name="Ohji S."/>
            <person name="Ichikawa N."/>
        </authorList>
    </citation>
    <scope>NUCLEOTIDE SEQUENCE [LARGE SCALE GENOMIC DNA]</scope>
    <source>
        <strain evidence="6 9">NBRC 15719</strain>
    </source>
</reference>
<dbReference type="EMBL" id="BJON01000011">
    <property type="protein sequence ID" value="GED69297.1"/>
    <property type="molecule type" value="Genomic_DNA"/>
</dbReference>
<evidence type="ECO:0000256" key="1">
    <source>
        <dbReference type="ARBA" id="ARBA00009437"/>
    </source>
</evidence>
<dbReference type="SUPFAM" id="SSF53850">
    <property type="entry name" value="Periplasmic binding protein-like II"/>
    <property type="match status" value="1"/>
</dbReference>
<evidence type="ECO:0000313" key="7">
    <source>
        <dbReference type="EMBL" id="KNB68777.1"/>
    </source>
</evidence>
<dbReference type="FunFam" id="1.10.10.10:FF:000001">
    <property type="entry name" value="LysR family transcriptional regulator"/>
    <property type="match status" value="1"/>
</dbReference>
<comment type="similarity">
    <text evidence="1">Belongs to the LysR transcriptional regulatory family.</text>
</comment>
<keyword evidence="4" id="KW-0804">Transcription</keyword>
<feature type="domain" description="HTH lysR-type" evidence="5">
    <location>
        <begin position="1"/>
        <end position="58"/>
    </location>
</feature>
<evidence type="ECO:0000256" key="4">
    <source>
        <dbReference type="ARBA" id="ARBA00023163"/>
    </source>
</evidence>
<evidence type="ECO:0000259" key="5">
    <source>
        <dbReference type="PROSITE" id="PS50931"/>
    </source>
</evidence>
<keyword evidence="2" id="KW-0805">Transcription regulation</keyword>
<keyword evidence="3" id="KW-0238">DNA-binding</keyword>
<dbReference type="PANTHER" id="PTHR30126:SF100">
    <property type="entry name" value="LYSR-FAMILY TRANSCRIPTIONAL REGULATOR"/>
    <property type="match status" value="1"/>
</dbReference>
<dbReference type="Pfam" id="PF03466">
    <property type="entry name" value="LysR_substrate"/>
    <property type="match status" value="1"/>
</dbReference>
<name>A0A0K9YJ88_9BACL</name>
<dbReference type="Proteomes" id="UP000319578">
    <property type="component" value="Unassembled WGS sequence"/>
</dbReference>
<dbReference type="Gene3D" id="1.10.10.10">
    <property type="entry name" value="Winged helix-like DNA-binding domain superfamily/Winged helix DNA-binding domain"/>
    <property type="match status" value="1"/>
</dbReference>
<dbReference type="InterPro" id="IPR000847">
    <property type="entry name" value="LysR_HTH_N"/>
</dbReference>
<organism evidence="7 8">
    <name type="scientific">Brevibacillus reuszeri</name>
    <dbReference type="NCBI Taxonomy" id="54915"/>
    <lineage>
        <taxon>Bacteria</taxon>
        <taxon>Bacillati</taxon>
        <taxon>Bacillota</taxon>
        <taxon>Bacilli</taxon>
        <taxon>Bacillales</taxon>
        <taxon>Paenibacillaceae</taxon>
        <taxon>Brevibacillus</taxon>
    </lineage>
</organism>
<evidence type="ECO:0000313" key="6">
    <source>
        <dbReference type="EMBL" id="GED69297.1"/>
    </source>
</evidence>
<dbReference type="PATRIC" id="fig|54915.3.peg.717"/>
<dbReference type="CDD" id="cd05466">
    <property type="entry name" value="PBP2_LTTR_substrate"/>
    <property type="match status" value="1"/>
</dbReference>
<reference evidence="7" key="2">
    <citation type="submission" date="2015-07" db="EMBL/GenBank/DDBJ databases">
        <title>MeaNS - Measles Nucleotide Surveillance Program.</title>
        <authorList>
            <person name="Tran T."/>
            <person name="Druce J."/>
        </authorList>
    </citation>
    <scope>NUCLEOTIDE SEQUENCE</scope>
    <source>
        <strain evidence="7">DSM 9887</strain>
    </source>
</reference>
<dbReference type="OrthoDB" id="9803735at2"/>
<dbReference type="AlphaFoldDB" id="A0A0K9YJ88"/>
<evidence type="ECO:0000313" key="9">
    <source>
        <dbReference type="Proteomes" id="UP000319578"/>
    </source>
</evidence>
<dbReference type="SUPFAM" id="SSF46785">
    <property type="entry name" value="Winged helix' DNA-binding domain"/>
    <property type="match status" value="1"/>
</dbReference>
<dbReference type="RefSeq" id="WP_049742712.1">
    <property type="nucleotide sequence ID" value="NZ_BJON01000011.1"/>
</dbReference>
<evidence type="ECO:0000313" key="8">
    <source>
        <dbReference type="Proteomes" id="UP000036834"/>
    </source>
</evidence>
<evidence type="ECO:0000256" key="2">
    <source>
        <dbReference type="ARBA" id="ARBA00023015"/>
    </source>
</evidence>
<keyword evidence="9" id="KW-1185">Reference proteome</keyword>
<dbReference type="PRINTS" id="PR00039">
    <property type="entry name" value="HTHLYSR"/>
</dbReference>
<sequence>MEIRHLQTFLAIVDTGKFTTASEQLGYAQSTITSHIQILEDELGSPLFDRLGKKVILTNFGRELVPYARKMLDTYKEIRSLAAEQTGISGDIVIGAAESLSIYRLGEILKEFKRSYPGVNIFLKNAICNELRGMLHTGEVDLVFTIEPAITDPNLIVTNLKKETMVIIGAPESALSPATFSHPPAPETIILSEKGCSFTMGFEKYLRQKQFTYGNPLSFSSMETIKKCVMNGLGISLLPLYTVKNEIEQGSLSMIAEEKLLDSFYTQLSYHKNKRVTAAMRKFIEITDKHAANWT</sequence>
<reference evidence="8" key="1">
    <citation type="submission" date="2015-07" db="EMBL/GenBank/DDBJ databases">
        <title>Genome sequencing project for genomic taxonomy and phylogenomics of Bacillus-like bacteria.</title>
        <authorList>
            <person name="Liu B."/>
            <person name="Wang J."/>
            <person name="Zhu Y."/>
            <person name="Liu G."/>
            <person name="Chen Q."/>
            <person name="Chen Z."/>
            <person name="Lan J."/>
            <person name="Che J."/>
            <person name="Ge C."/>
            <person name="Shi H."/>
            <person name="Pan Z."/>
            <person name="Liu X."/>
        </authorList>
    </citation>
    <scope>NUCLEOTIDE SEQUENCE [LARGE SCALE GENOMIC DNA]</scope>
    <source>
        <strain evidence="8">DSM 9887</strain>
    </source>
</reference>
<proteinExistence type="inferred from homology"/>
<accession>A0A0K9YJ88</accession>
<gene>
    <name evidence="7" type="ORF">ADS79_33000</name>
    <name evidence="6" type="ORF">BRE01_29990</name>
</gene>
<dbReference type="InterPro" id="IPR005119">
    <property type="entry name" value="LysR_subst-bd"/>
</dbReference>
<dbReference type="PANTHER" id="PTHR30126">
    <property type="entry name" value="HTH-TYPE TRANSCRIPTIONAL REGULATOR"/>
    <property type="match status" value="1"/>
</dbReference>
<dbReference type="EMBL" id="LGIQ01000017">
    <property type="protein sequence ID" value="KNB68777.1"/>
    <property type="molecule type" value="Genomic_DNA"/>
</dbReference>
<dbReference type="GO" id="GO:0003700">
    <property type="term" value="F:DNA-binding transcription factor activity"/>
    <property type="evidence" value="ECO:0007669"/>
    <property type="project" value="InterPro"/>
</dbReference>
<evidence type="ECO:0000256" key="3">
    <source>
        <dbReference type="ARBA" id="ARBA00023125"/>
    </source>
</evidence>
<dbReference type="Gene3D" id="3.40.190.290">
    <property type="match status" value="1"/>
</dbReference>